<evidence type="ECO:0000313" key="1">
    <source>
        <dbReference type="Ensembl" id="ENSSFOP00015041677.1"/>
    </source>
</evidence>
<evidence type="ECO:0000313" key="2">
    <source>
        <dbReference type="Proteomes" id="UP000694397"/>
    </source>
</evidence>
<reference evidence="1" key="3">
    <citation type="submission" date="2025-09" db="UniProtKB">
        <authorList>
            <consortium name="Ensembl"/>
        </authorList>
    </citation>
    <scope>IDENTIFICATION</scope>
</reference>
<protein>
    <recommendedName>
        <fullName evidence="3">DUF4939 domain-containing protein</fullName>
    </recommendedName>
</protein>
<accession>A0A8C9SWZ4</accession>
<dbReference type="Proteomes" id="UP000694397">
    <property type="component" value="Unassembled WGS sequence"/>
</dbReference>
<dbReference type="GeneTree" id="ENSGT00940000179683"/>
<evidence type="ECO:0008006" key="3">
    <source>
        <dbReference type="Google" id="ProtNLM"/>
    </source>
</evidence>
<keyword evidence="2" id="KW-1185">Reference proteome</keyword>
<dbReference type="Ensembl" id="ENSSFOT00015043470.1">
    <property type="protein sequence ID" value="ENSSFOP00015041677.1"/>
    <property type="gene ID" value="ENSSFOG00015031460.1"/>
</dbReference>
<proteinExistence type="predicted"/>
<reference evidence="2" key="1">
    <citation type="submission" date="2019-04" db="EMBL/GenBank/DDBJ databases">
        <authorList>
            <consortium name="Wellcome Sanger Institute Data Sharing"/>
        </authorList>
    </citation>
    <scope>NUCLEOTIDE SEQUENCE [LARGE SCALE GENOMIC DNA]</scope>
</reference>
<organism evidence="1 2">
    <name type="scientific">Scleropages formosus</name>
    <name type="common">Asian bonytongue</name>
    <name type="synonym">Osteoglossum formosum</name>
    <dbReference type="NCBI Taxonomy" id="113540"/>
    <lineage>
        <taxon>Eukaryota</taxon>
        <taxon>Metazoa</taxon>
        <taxon>Chordata</taxon>
        <taxon>Craniata</taxon>
        <taxon>Vertebrata</taxon>
        <taxon>Euteleostomi</taxon>
        <taxon>Actinopterygii</taxon>
        <taxon>Neopterygii</taxon>
        <taxon>Teleostei</taxon>
        <taxon>Osteoglossocephala</taxon>
        <taxon>Osteoglossomorpha</taxon>
        <taxon>Osteoglossiformes</taxon>
        <taxon>Osteoglossidae</taxon>
        <taxon>Scleropages</taxon>
    </lineage>
</organism>
<name>A0A8C9SWZ4_SCLFO</name>
<sequence>WNLPRANGSDSPACTLESVAQFCPAAMTEGSALKTDSAETACLHDAVAVQDAALRAHEQKLEQIEGALQTEGVIQAPDDTAETTLHGTPPMVTPSAPDCQAFLMQCELVFSSSPQVYHTDETKIAFLVSLLTGPLRRWAPVDWPARPQTTYQEGLQAQEAGPRREMPPSARPGCAFTVAPAELLCHLHDVTPCRNLSGLLDQGVEVFRAGHGSCNYHCLGNQLSTHDLIDSGATGCFMDAGFKQANNIPRMNCDVTLCVSTLDG</sequence>
<dbReference type="AlphaFoldDB" id="A0A8C9SWZ4"/>
<dbReference type="OrthoDB" id="8963439at2759"/>
<reference evidence="1" key="2">
    <citation type="submission" date="2025-08" db="UniProtKB">
        <authorList>
            <consortium name="Ensembl"/>
        </authorList>
    </citation>
    <scope>IDENTIFICATION</scope>
</reference>